<dbReference type="GeneID" id="89931165"/>
<keyword evidence="2 6" id="KW-0812">Transmembrane</keyword>
<dbReference type="Proteomes" id="UP001337655">
    <property type="component" value="Unassembled WGS sequence"/>
</dbReference>
<evidence type="ECO:0000313" key="7">
    <source>
        <dbReference type="EMBL" id="KAK5164629.1"/>
    </source>
</evidence>
<feature type="transmembrane region" description="Helical" evidence="6">
    <location>
        <begin position="80"/>
        <end position="103"/>
    </location>
</feature>
<dbReference type="AlphaFoldDB" id="A0AAV9NZ71"/>
<sequence>MDSLTIAKYISIPATFILTGYGISASQSTVPLLYKVPTNISAEVFKGVYLNGKSFVAPGAIISASALAYLAYAIPSQRQLYAAACGLILSTQVWTVGVMLPGINRIMEISRSVVEQQKADATGETVKLMKAWVLQNWVRAALSGASGLTALSAWVGGA</sequence>
<evidence type="ECO:0000256" key="6">
    <source>
        <dbReference type="SAM" id="Phobius"/>
    </source>
</evidence>
<dbReference type="InterPro" id="IPR013901">
    <property type="entry name" value="Anthrone_oxy"/>
</dbReference>
<dbReference type="EMBL" id="JAVRRT010000019">
    <property type="protein sequence ID" value="KAK5164629.1"/>
    <property type="molecule type" value="Genomic_DNA"/>
</dbReference>
<feature type="transmembrane region" description="Helical" evidence="6">
    <location>
        <begin position="55"/>
        <end position="74"/>
    </location>
</feature>
<comment type="caution">
    <text evidence="7">The sequence shown here is derived from an EMBL/GenBank/DDBJ whole genome shotgun (WGS) entry which is preliminary data.</text>
</comment>
<evidence type="ECO:0000256" key="3">
    <source>
        <dbReference type="ARBA" id="ARBA00022989"/>
    </source>
</evidence>
<keyword evidence="3 6" id="KW-1133">Transmembrane helix</keyword>
<evidence type="ECO:0000256" key="2">
    <source>
        <dbReference type="ARBA" id="ARBA00022692"/>
    </source>
</evidence>
<name>A0AAV9NZ71_9PEZI</name>
<proteinExistence type="inferred from homology"/>
<evidence type="ECO:0008006" key="9">
    <source>
        <dbReference type="Google" id="ProtNLM"/>
    </source>
</evidence>
<organism evidence="7 8">
    <name type="scientific">Saxophila tyrrhenica</name>
    <dbReference type="NCBI Taxonomy" id="1690608"/>
    <lineage>
        <taxon>Eukaryota</taxon>
        <taxon>Fungi</taxon>
        <taxon>Dikarya</taxon>
        <taxon>Ascomycota</taxon>
        <taxon>Pezizomycotina</taxon>
        <taxon>Dothideomycetes</taxon>
        <taxon>Dothideomycetidae</taxon>
        <taxon>Mycosphaerellales</taxon>
        <taxon>Extremaceae</taxon>
        <taxon>Saxophila</taxon>
    </lineage>
</organism>
<keyword evidence="8" id="KW-1185">Reference proteome</keyword>
<comment type="subcellular location">
    <subcellularLocation>
        <location evidence="1">Membrane</location>
        <topology evidence="1">Multi-pass membrane protein</topology>
    </subcellularLocation>
</comment>
<keyword evidence="4 6" id="KW-0472">Membrane</keyword>
<comment type="similarity">
    <text evidence="5">Belongs to the anthrone oxygenase family.</text>
</comment>
<reference evidence="7 8" key="1">
    <citation type="submission" date="2023-08" db="EMBL/GenBank/DDBJ databases">
        <title>Black Yeasts Isolated from many extreme environments.</title>
        <authorList>
            <person name="Coleine C."/>
            <person name="Stajich J.E."/>
            <person name="Selbmann L."/>
        </authorList>
    </citation>
    <scope>NUCLEOTIDE SEQUENCE [LARGE SCALE GENOMIC DNA]</scope>
    <source>
        <strain evidence="7 8">CCFEE 5935</strain>
    </source>
</reference>
<protein>
    <recommendedName>
        <fullName evidence="9">DUF1772-domain-containing protein</fullName>
    </recommendedName>
</protein>
<dbReference type="Pfam" id="PF08592">
    <property type="entry name" value="Anthrone_oxy"/>
    <property type="match status" value="1"/>
</dbReference>
<accession>A0AAV9NZ71</accession>
<evidence type="ECO:0000256" key="4">
    <source>
        <dbReference type="ARBA" id="ARBA00023136"/>
    </source>
</evidence>
<dbReference type="GO" id="GO:0016020">
    <property type="term" value="C:membrane"/>
    <property type="evidence" value="ECO:0007669"/>
    <property type="project" value="UniProtKB-SubCell"/>
</dbReference>
<dbReference type="RefSeq" id="XP_064654877.1">
    <property type="nucleotide sequence ID" value="XM_064807061.1"/>
</dbReference>
<feature type="transmembrane region" description="Helical" evidence="6">
    <location>
        <begin position="12"/>
        <end position="34"/>
    </location>
</feature>
<gene>
    <name evidence="7" type="ORF">LTR77_009835</name>
</gene>
<evidence type="ECO:0000256" key="5">
    <source>
        <dbReference type="ARBA" id="ARBA00034313"/>
    </source>
</evidence>
<dbReference type="PANTHER" id="PTHR35042">
    <property type="entry name" value="ANTHRONE OXYGENASE ENCC"/>
    <property type="match status" value="1"/>
</dbReference>
<evidence type="ECO:0000256" key="1">
    <source>
        <dbReference type="ARBA" id="ARBA00004141"/>
    </source>
</evidence>
<dbReference type="PANTHER" id="PTHR35042:SF1">
    <property type="entry name" value="DUF1772-DOMAIN-CONTAINING PROTEIN"/>
    <property type="match status" value="1"/>
</dbReference>
<evidence type="ECO:0000313" key="8">
    <source>
        <dbReference type="Proteomes" id="UP001337655"/>
    </source>
</evidence>